<evidence type="ECO:0000313" key="1">
    <source>
        <dbReference type="EMBL" id="SBT75398.1"/>
    </source>
</evidence>
<dbReference type="AlphaFoldDB" id="A0A1C3KMZ8"/>
<protein>
    <submittedName>
        <fullName evidence="1">Uncharacterized protein</fullName>
    </submittedName>
</protein>
<name>A0A1C3KMZ8_PLAOA</name>
<dbReference type="Pfam" id="PF12420">
    <property type="entry name" value="DUF3671"/>
    <property type="match status" value="1"/>
</dbReference>
<accession>A0A1C3KMZ8</accession>
<dbReference type="Proteomes" id="UP000243200">
    <property type="component" value="Chromosome 3"/>
</dbReference>
<dbReference type="VEuPathDB" id="PlasmoDB:POWCR01_030005300"/>
<evidence type="ECO:0000313" key="2">
    <source>
        <dbReference type="Proteomes" id="UP000243200"/>
    </source>
</evidence>
<dbReference type="InterPro" id="IPR022139">
    <property type="entry name" value="Fam-L/Fam-M-like_plasmodium"/>
</dbReference>
<organism evidence="1 2">
    <name type="scientific">Plasmodium ovale</name>
    <name type="common">malaria parasite P. ovale</name>
    <dbReference type="NCBI Taxonomy" id="36330"/>
    <lineage>
        <taxon>Eukaryota</taxon>
        <taxon>Sar</taxon>
        <taxon>Alveolata</taxon>
        <taxon>Apicomplexa</taxon>
        <taxon>Aconoidasida</taxon>
        <taxon>Haemosporida</taxon>
        <taxon>Plasmodiidae</taxon>
        <taxon>Plasmodium</taxon>
        <taxon>Plasmodium (Plasmodium)</taxon>
    </lineage>
</organism>
<proteinExistence type="predicted"/>
<sequence>MLKNKYTLCNKIFILPFQRTSGKSLNREINRYGILYGRTSRLLAKNKMEGDTLYIKLENKAYYCIQNNQLQNPEIWDPASVKEDISVSEQIETDKSTNEENSTSGKKNKCCIFKRIDSYIEKNIWKIML</sequence>
<reference evidence="1 2" key="1">
    <citation type="submission" date="2016-06" db="EMBL/GenBank/DDBJ databases">
        <authorList>
            <consortium name="Pathogen Informatics"/>
        </authorList>
    </citation>
    <scope>NUCLEOTIDE SEQUENCE [LARGE SCALE GENOMIC DNA]</scope>
    <source>
        <strain evidence="1">PowCR01</strain>
    </source>
</reference>
<gene>
    <name evidence="1" type="primary">PowCR01_030005300</name>
    <name evidence="1" type="ORF">POWCR01_030005300</name>
</gene>
<dbReference type="EMBL" id="LT594507">
    <property type="protein sequence ID" value="SBT75398.1"/>
    <property type="molecule type" value="Genomic_DNA"/>
</dbReference>